<accession>A0A4R8W6K1</accession>
<dbReference type="AlphaFoldDB" id="A0A4R8W6K1"/>
<organism evidence="1 2">
    <name type="scientific">Cryobacterium mannosilyticum</name>
    <dbReference type="NCBI Taxonomy" id="1259190"/>
    <lineage>
        <taxon>Bacteria</taxon>
        <taxon>Bacillati</taxon>
        <taxon>Actinomycetota</taxon>
        <taxon>Actinomycetes</taxon>
        <taxon>Micrococcales</taxon>
        <taxon>Microbacteriaceae</taxon>
        <taxon>Cryobacterium</taxon>
    </lineage>
</organism>
<proteinExistence type="predicted"/>
<keyword evidence="2" id="KW-1185">Reference proteome</keyword>
<dbReference type="Proteomes" id="UP000297643">
    <property type="component" value="Unassembled WGS sequence"/>
</dbReference>
<dbReference type="EMBL" id="SOFM01000027">
    <property type="protein sequence ID" value="TFC03638.1"/>
    <property type="molecule type" value="Genomic_DNA"/>
</dbReference>
<comment type="caution">
    <text evidence="1">The sequence shown here is derived from an EMBL/GenBank/DDBJ whole genome shotgun (WGS) entry which is preliminary data.</text>
</comment>
<sequence>MTDQTKPTITPEEAAADLARLEQKAIDGGDVTVADLTAARERITLARLFHKGIEGRAQDKRMQEADQLRAKTKTDVAKWFTDGEYIDPLVAYDQAVAALEHLVKVIDRDGELLTEAYRAMDRGGIYMNGGDGQNHRDFDERNHAALGSGTVGAVVLGGVMYSREQSAGDWVRAAALTVAKAHEGLPIRGLGRLDNIVEGQLPATIRNRAV</sequence>
<reference evidence="1 2" key="1">
    <citation type="submission" date="2019-03" db="EMBL/GenBank/DDBJ databases">
        <title>Genomics of glacier-inhabiting Cryobacterium strains.</title>
        <authorList>
            <person name="Liu Q."/>
            <person name="Xin Y.-H."/>
        </authorList>
    </citation>
    <scope>NUCLEOTIDE SEQUENCE [LARGE SCALE GENOMIC DNA]</scope>
    <source>
        <strain evidence="1 2">RHLT2-21</strain>
    </source>
</reference>
<protein>
    <submittedName>
        <fullName evidence="1">Uncharacterized protein</fullName>
    </submittedName>
</protein>
<dbReference type="RefSeq" id="WP_134509105.1">
    <property type="nucleotide sequence ID" value="NZ_SOFM01000027.1"/>
</dbReference>
<gene>
    <name evidence="1" type="ORF">E3O32_10075</name>
</gene>
<name>A0A4R8W6K1_9MICO</name>
<evidence type="ECO:0000313" key="2">
    <source>
        <dbReference type="Proteomes" id="UP000297643"/>
    </source>
</evidence>
<evidence type="ECO:0000313" key="1">
    <source>
        <dbReference type="EMBL" id="TFC03638.1"/>
    </source>
</evidence>